<comment type="caution">
    <text evidence="1">The sequence shown here is derived from an EMBL/GenBank/DDBJ whole genome shotgun (WGS) entry which is preliminary data.</text>
</comment>
<sequence>MAEINPTDLQKALKGATYPTDREHLTELAKKNKADQKVVETISHLREKEFDGPDKVQQAVFKGKGT</sequence>
<dbReference type="Proteomes" id="UP000077381">
    <property type="component" value="Unassembled WGS sequence"/>
</dbReference>
<dbReference type="InterPro" id="IPR021527">
    <property type="entry name" value="DUF2795"/>
</dbReference>
<dbReference type="STRING" id="1716141.STSP_40430"/>
<gene>
    <name evidence="1" type="ORF">STSP_40430</name>
</gene>
<dbReference type="PATRIC" id="fig|1716141.3.peg.4254"/>
<reference evidence="1 2" key="1">
    <citation type="submission" date="2015-12" db="EMBL/GenBank/DDBJ databases">
        <title>Genome sequence of Streptomyces sp. G25.</title>
        <authorList>
            <person name="Poehlein A."/>
            <person name="Roettig A."/>
            <person name="Hiessl S."/>
            <person name="Hauschild P."/>
            <person name="Schauer J."/>
            <person name="Madkour M.H."/>
            <person name="Al-Ansari A.M."/>
            <person name="Almakishah N.H."/>
            <person name="Steinbuechel A."/>
            <person name="Daniel R."/>
        </authorList>
    </citation>
    <scope>NUCLEOTIDE SEQUENCE [LARGE SCALE GENOMIC DNA]</scope>
    <source>
        <strain evidence="2">G25(2015)</strain>
    </source>
</reference>
<evidence type="ECO:0008006" key="3">
    <source>
        <dbReference type="Google" id="ProtNLM"/>
    </source>
</evidence>
<organism evidence="1 2">
    <name type="scientific">Streptomyces jeddahensis</name>
    <dbReference type="NCBI Taxonomy" id="1716141"/>
    <lineage>
        <taxon>Bacteria</taxon>
        <taxon>Bacillati</taxon>
        <taxon>Actinomycetota</taxon>
        <taxon>Actinomycetes</taxon>
        <taxon>Kitasatosporales</taxon>
        <taxon>Streptomycetaceae</taxon>
        <taxon>Streptomyces</taxon>
    </lineage>
</organism>
<dbReference type="EMBL" id="LOHS01000088">
    <property type="protein sequence ID" value="OAH12697.1"/>
    <property type="molecule type" value="Genomic_DNA"/>
</dbReference>
<name>A0A177HQI3_9ACTN</name>
<evidence type="ECO:0000313" key="1">
    <source>
        <dbReference type="EMBL" id="OAH12697.1"/>
    </source>
</evidence>
<protein>
    <recommendedName>
        <fullName evidence="3">DUF2795 domain-containing protein</fullName>
    </recommendedName>
</protein>
<accession>A0A177HQI3</accession>
<dbReference type="OrthoDB" id="6161020at2"/>
<dbReference type="RefSeq" id="WP_067279684.1">
    <property type="nucleotide sequence ID" value="NZ_LOHS01000088.1"/>
</dbReference>
<proteinExistence type="predicted"/>
<keyword evidence="2" id="KW-1185">Reference proteome</keyword>
<dbReference type="AlphaFoldDB" id="A0A177HQI3"/>
<evidence type="ECO:0000313" key="2">
    <source>
        <dbReference type="Proteomes" id="UP000077381"/>
    </source>
</evidence>
<dbReference type="Pfam" id="PF11387">
    <property type="entry name" value="DUF2795"/>
    <property type="match status" value="1"/>
</dbReference>